<dbReference type="Proteomes" id="UP000030764">
    <property type="component" value="Unassembled WGS sequence"/>
</dbReference>
<keyword evidence="2" id="KW-0732">Signal</keyword>
<evidence type="ECO:0000313" key="5">
    <source>
        <dbReference type="Proteomes" id="UP000030764"/>
    </source>
</evidence>
<dbReference type="AlphaFoldDB" id="A0A085NLQ9"/>
<gene>
    <name evidence="3" type="ORF">M513_08943</name>
    <name evidence="4" type="ORF">M514_08943</name>
</gene>
<sequence length="505" mass="54865">MITVWSTCCLLQAFLFILLTSHCCSAQSVQSIGKELGLSLLDGLLRKSKEKMAYAALKRQIEVYEKVDPQSAALLKNVPTEKMVSIIVDSQENQAPGMGNAFLDILAKNGIVLGAQAPNAAVPNAAASSSASQVFPVAQVVQGLVQNLIQSVKPSIVSDPIAGSFFNNEPKGGDPTFPFAVVGLPHQQQKPNGASGGPLSFLSPVFGGLGAEEVDSKQQPEKSIVPPDPFGPLIATEQVNQSSLNYDEISGNGTPDDEAESTTSTMTTTTTTTTTILMEMVTQSQPASFVTIQRPNLHSSPAPIHRDRTISRLTELNQRAIQLLSSKSQKRNGEPKEWQTIAPVRPPRPTIKKEADVSTKAIDPSQPSIHNIMLSNTWQSLREPEPRRSTNRLDETLTNEFQPRLSGPLFSWLNVQSRDQPDHVLFKAATNVADYRQSSLAMQLPSGQSASLGDHGFRDARLRGAVHLPKRWMTGKTLSGRMETENLADRSLFANFGHSRPMLSQ</sequence>
<evidence type="ECO:0000256" key="2">
    <source>
        <dbReference type="SAM" id="SignalP"/>
    </source>
</evidence>
<dbReference type="EMBL" id="KL363257">
    <property type="protein sequence ID" value="KFD50198.1"/>
    <property type="molecule type" value="Genomic_DNA"/>
</dbReference>
<evidence type="ECO:0000313" key="4">
    <source>
        <dbReference type="EMBL" id="KFD70405.1"/>
    </source>
</evidence>
<feature type="signal peptide" evidence="2">
    <location>
        <begin position="1"/>
        <end position="26"/>
    </location>
</feature>
<protein>
    <submittedName>
        <fullName evidence="4">Uncharacterized protein</fullName>
    </submittedName>
</protein>
<dbReference type="Proteomes" id="UP000030758">
    <property type="component" value="Unassembled WGS sequence"/>
</dbReference>
<evidence type="ECO:0000313" key="3">
    <source>
        <dbReference type="EMBL" id="KFD50198.1"/>
    </source>
</evidence>
<dbReference type="EMBL" id="KL367488">
    <property type="protein sequence ID" value="KFD70405.1"/>
    <property type="molecule type" value="Genomic_DNA"/>
</dbReference>
<keyword evidence="5" id="KW-1185">Reference proteome</keyword>
<reference evidence="4 5" key="1">
    <citation type="journal article" date="2014" name="Nat. Genet.">
        <title>Genome and transcriptome of the porcine whipworm Trichuris suis.</title>
        <authorList>
            <person name="Jex A.R."/>
            <person name="Nejsum P."/>
            <person name="Schwarz E.M."/>
            <person name="Hu L."/>
            <person name="Young N.D."/>
            <person name="Hall R.S."/>
            <person name="Korhonen P.K."/>
            <person name="Liao S."/>
            <person name="Thamsborg S."/>
            <person name="Xia J."/>
            <person name="Xu P."/>
            <person name="Wang S."/>
            <person name="Scheerlinck J.P."/>
            <person name="Hofmann A."/>
            <person name="Sternberg P.W."/>
            <person name="Wang J."/>
            <person name="Gasser R.B."/>
        </authorList>
    </citation>
    <scope>NUCLEOTIDE SEQUENCE [LARGE SCALE GENOMIC DNA]</scope>
    <source>
        <strain evidence="4">DCEP-RM93F</strain>
        <strain evidence="3">DCEP-RM93M</strain>
    </source>
</reference>
<organism evidence="4">
    <name type="scientific">Trichuris suis</name>
    <name type="common">pig whipworm</name>
    <dbReference type="NCBI Taxonomy" id="68888"/>
    <lineage>
        <taxon>Eukaryota</taxon>
        <taxon>Metazoa</taxon>
        <taxon>Ecdysozoa</taxon>
        <taxon>Nematoda</taxon>
        <taxon>Enoplea</taxon>
        <taxon>Dorylaimia</taxon>
        <taxon>Trichinellida</taxon>
        <taxon>Trichuridae</taxon>
        <taxon>Trichuris</taxon>
    </lineage>
</organism>
<evidence type="ECO:0000256" key="1">
    <source>
        <dbReference type="SAM" id="MobiDB-lite"/>
    </source>
</evidence>
<feature type="region of interest" description="Disordered" evidence="1">
    <location>
        <begin position="327"/>
        <end position="350"/>
    </location>
</feature>
<feature type="chain" id="PRO_5007379661" evidence="2">
    <location>
        <begin position="27"/>
        <end position="505"/>
    </location>
</feature>
<proteinExistence type="predicted"/>
<name>A0A085NLQ9_9BILA</name>
<feature type="region of interest" description="Disordered" evidence="1">
    <location>
        <begin position="247"/>
        <end position="268"/>
    </location>
</feature>
<feature type="region of interest" description="Disordered" evidence="1">
    <location>
        <begin position="213"/>
        <end position="234"/>
    </location>
</feature>
<accession>A0A085NLQ9</accession>